<dbReference type="AlphaFoldDB" id="A0A7D4CS44"/>
<keyword evidence="7" id="KW-0408">Iron</keyword>
<evidence type="ECO:0000256" key="7">
    <source>
        <dbReference type="ARBA" id="ARBA00023004"/>
    </source>
</evidence>
<dbReference type="PANTHER" id="PTHR30002">
    <property type="entry name" value="EPOXYQUEUOSINE REDUCTASE"/>
    <property type="match status" value="1"/>
</dbReference>
<evidence type="ECO:0000256" key="4">
    <source>
        <dbReference type="ARBA" id="ARBA00022723"/>
    </source>
</evidence>
<evidence type="ECO:0000256" key="2">
    <source>
        <dbReference type="ARBA" id="ARBA00022490"/>
    </source>
</evidence>
<dbReference type="KEGG" id="ttz:FHG85_09880"/>
<name>A0A7D4CS44_9BACT</name>
<dbReference type="Proteomes" id="UP000500961">
    <property type="component" value="Chromosome"/>
</dbReference>
<dbReference type="PANTHER" id="PTHR30002:SF4">
    <property type="entry name" value="EPOXYQUEUOSINE REDUCTASE"/>
    <property type="match status" value="1"/>
</dbReference>
<evidence type="ECO:0000259" key="9">
    <source>
        <dbReference type="PROSITE" id="PS51379"/>
    </source>
</evidence>
<proteinExistence type="predicted"/>
<keyword evidence="1" id="KW-0004">4Fe-4S</keyword>
<dbReference type="EMBL" id="CP041345">
    <property type="protein sequence ID" value="QKG80565.1"/>
    <property type="molecule type" value="Genomic_DNA"/>
</dbReference>
<feature type="domain" description="4Fe-4S ferredoxin-type" evidence="9">
    <location>
        <begin position="222"/>
        <end position="253"/>
    </location>
</feature>
<evidence type="ECO:0000313" key="11">
    <source>
        <dbReference type="Proteomes" id="UP000500961"/>
    </source>
</evidence>
<keyword evidence="2" id="KW-0963">Cytoplasm</keyword>
<dbReference type="GO" id="GO:0008616">
    <property type="term" value="P:tRNA queuosine(34) biosynthetic process"/>
    <property type="evidence" value="ECO:0007669"/>
    <property type="project" value="UniProtKB-KW"/>
</dbReference>
<keyword evidence="6 10" id="KW-0560">Oxidoreductase</keyword>
<evidence type="ECO:0000313" key="10">
    <source>
        <dbReference type="EMBL" id="QKG80565.1"/>
    </source>
</evidence>
<protein>
    <submittedName>
        <fullName evidence="10">tRNA epoxyqueuosine(34) reductase QueG</fullName>
        <ecNumber evidence="10">1.17.99.6</ecNumber>
    </submittedName>
</protein>
<reference evidence="10 11" key="1">
    <citation type="submission" date="2019-07" db="EMBL/GenBank/DDBJ databases">
        <title>Thalassofilum flectens gen. nov., sp. nov., a novel moderate thermophilic anaerobe from a shallow sea hot spring in Kunashir Island (Russia), representing a new family in the order Bacteroidales, and proposal of Thalassofilacea fam. nov.</title>
        <authorList>
            <person name="Kochetkova T.V."/>
            <person name="Podosokorskaya O.A."/>
            <person name="Novikov A."/>
            <person name="Elcheninov A.G."/>
            <person name="Toshchakov S.V."/>
            <person name="Kublanov I.V."/>
        </authorList>
    </citation>
    <scope>NUCLEOTIDE SEQUENCE [LARGE SCALE GENOMIC DNA]</scope>
    <source>
        <strain evidence="10 11">38-H</strain>
    </source>
</reference>
<dbReference type="GO" id="GO:0046872">
    <property type="term" value="F:metal ion binding"/>
    <property type="evidence" value="ECO:0007669"/>
    <property type="project" value="UniProtKB-KW"/>
</dbReference>
<dbReference type="PROSITE" id="PS00198">
    <property type="entry name" value="4FE4S_FER_1"/>
    <property type="match status" value="2"/>
</dbReference>
<evidence type="ECO:0000256" key="6">
    <source>
        <dbReference type="ARBA" id="ARBA00023002"/>
    </source>
</evidence>
<gene>
    <name evidence="10" type="primary">queG</name>
    <name evidence="10" type="ORF">FHG85_09880</name>
</gene>
<evidence type="ECO:0000256" key="3">
    <source>
        <dbReference type="ARBA" id="ARBA00022694"/>
    </source>
</evidence>
<keyword evidence="3" id="KW-0819">tRNA processing</keyword>
<dbReference type="InterPro" id="IPR013542">
    <property type="entry name" value="QueG_DUF1730"/>
</dbReference>
<feature type="domain" description="4Fe-4S ferredoxin-type" evidence="9">
    <location>
        <begin position="172"/>
        <end position="201"/>
    </location>
</feature>
<dbReference type="SUPFAM" id="SSF54862">
    <property type="entry name" value="4Fe-4S ferredoxins"/>
    <property type="match status" value="1"/>
</dbReference>
<dbReference type="InterPro" id="IPR017896">
    <property type="entry name" value="4Fe4S_Fe-S-bd"/>
</dbReference>
<dbReference type="InterPro" id="IPR017900">
    <property type="entry name" value="4Fe4S_Fe_S_CS"/>
</dbReference>
<dbReference type="GO" id="GO:0051539">
    <property type="term" value="F:4 iron, 4 sulfur cluster binding"/>
    <property type="evidence" value="ECO:0007669"/>
    <property type="project" value="UniProtKB-KW"/>
</dbReference>
<dbReference type="NCBIfam" id="TIGR00276">
    <property type="entry name" value="tRNA epoxyqueuosine(34) reductase QueG"/>
    <property type="match status" value="1"/>
</dbReference>
<dbReference type="Gene3D" id="3.30.70.3270">
    <property type="match status" value="1"/>
</dbReference>
<keyword evidence="8" id="KW-0411">Iron-sulfur</keyword>
<dbReference type="Pfam" id="PF13484">
    <property type="entry name" value="Fer4_16"/>
    <property type="match status" value="1"/>
</dbReference>
<dbReference type="EC" id="1.17.99.6" evidence="10"/>
<dbReference type="PROSITE" id="PS51379">
    <property type="entry name" value="4FE4S_FER_2"/>
    <property type="match status" value="2"/>
</dbReference>
<sequence>MIKFTEVARIAERLGFHDFGVSRVKPLESTELNDWLSKGYAADMGYMSRNQEIRLNPERLVPNAKSVLSVLLSYNTGDKPVNLIPPKIARYACREDYHVFFKQKLWQFLVDLRKEFGPINGRAFVDSAPVLEREWASMAGLGWVGKNSMLINRKLGSYFFIGELVVDVEVEPSDRVEKNRCGSCTKCIDACPNGAIVEPGVIDSRKCISYITIEKKGLLSNEDIDMLYGWCFGCDICQEVCPWNKKAQKVEDEQGQSSFVGLSASDILEMDEEGFNSKFRKSPLLRAGHAKVSDTIAKIIRRKEE</sequence>
<dbReference type="GO" id="GO:0052693">
    <property type="term" value="F:epoxyqueuosine reductase activity"/>
    <property type="evidence" value="ECO:0007669"/>
    <property type="project" value="UniProtKB-EC"/>
</dbReference>
<evidence type="ECO:0000256" key="1">
    <source>
        <dbReference type="ARBA" id="ARBA00022485"/>
    </source>
</evidence>
<keyword evidence="11" id="KW-1185">Reference proteome</keyword>
<accession>A0A7D4CS44</accession>
<organism evidence="10 11">
    <name type="scientific">Tenuifilum thalassicum</name>
    <dbReference type="NCBI Taxonomy" id="2590900"/>
    <lineage>
        <taxon>Bacteria</taxon>
        <taxon>Pseudomonadati</taxon>
        <taxon>Bacteroidota</taxon>
        <taxon>Bacteroidia</taxon>
        <taxon>Bacteroidales</taxon>
        <taxon>Tenuifilaceae</taxon>
        <taxon>Tenuifilum</taxon>
    </lineage>
</organism>
<dbReference type="Pfam" id="PF08331">
    <property type="entry name" value="QueG_DUF1730"/>
    <property type="match status" value="1"/>
</dbReference>
<keyword evidence="5" id="KW-0671">Queuosine biosynthesis</keyword>
<dbReference type="RefSeq" id="WP_173075410.1">
    <property type="nucleotide sequence ID" value="NZ_CP041345.1"/>
</dbReference>
<dbReference type="InterPro" id="IPR004453">
    <property type="entry name" value="QueG"/>
</dbReference>
<evidence type="ECO:0000256" key="5">
    <source>
        <dbReference type="ARBA" id="ARBA00022785"/>
    </source>
</evidence>
<evidence type="ECO:0000256" key="8">
    <source>
        <dbReference type="ARBA" id="ARBA00023014"/>
    </source>
</evidence>
<keyword evidence="4" id="KW-0479">Metal-binding</keyword>